<feature type="transmembrane region" description="Helical" evidence="15">
    <location>
        <begin position="39"/>
        <end position="62"/>
    </location>
</feature>
<dbReference type="GO" id="GO:0008360">
    <property type="term" value="P:regulation of cell shape"/>
    <property type="evidence" value="ECO:0007669"/>
    <property type="project" value="UniProtKB-KW"/>
</dbReference>
<dbReference type="Gene3D" id="3.40.710.10">
    <property type="entry name" value="DD-peptidase/beta-lactamase superfamily"/>
    <property type="match status" value="1"/>
</dbReference>
<evidence type="ECO:0000256" key="1">
    <source>
        <dbReference type="ARBA" id="ARBA00007090"/>
    </source>
</evidence>
<feature type="domain" description="Penicillin-binding protein transpeptidase" evidence="16">
    <location>
        <begin position="362"/>
        <end position="626"/>
    </location>
</feature>
<comment type="catalytic activity">
    <reaction evidence="13">
        <text>[GlcNAc-(1-&gt;4)-Mur2Ac(oyl-L-Ala-gamma-D-Glu-L-Lys-D-Ala-D-Ala)](n)-di-trans,octa-cis-undecaprenyl diphosphate + beta-D-GlcNAc-(1-&gt;4)-Mur2Ac(oyl-L-Ala-gamma-D-Glu-L-Lys-D-Ala-D-Ala)-di-trans,octa-cis-undecaprenyl diphosphate = [GlcNAc-(1-&gt;4)-Mur2Ac(oyl-L-Ala-gamma-D-Glu-L-Lys-D-Ala-D-Ala)](n+1)-di-trans,octa-cis-undecaprenyl diphosphate + di-trans,octa-cis-undecaprenyl diphosphate + H(+)</text>
        <dbReference type="Rhea" id="RHEA:23708"/>
        <dbReference type="Rhea" id="RHEA-COMP:9602"/>
        <dbReference type="Rhea" id="RHEA-COMP:9603"/>
        <dbReference type="ChEBI" id="CHEBI:15378"/>
        <dbReference type="ChEBI" id="CHEBI:58405"/>
        <dbReference type="ChEBI" id="CHEBI:60033"/>
        <dbReference type="ChEBI" id="CHEBI:78435"/>
        <dbReference type="EC" id="2.4.99.28"/>
    </reaction>
</comment>
<keyword evidence="7" id="KW-0378">Hydrolase</keyword>
<dbReference type="Gene3D" id="1.10.3810.10">
    <property type="entry name" value="Biosynthetic peptidoglycan transglycosylase-like"/>
    <property type="match status" value="1"/>
</dbReference>
<keyword evidence="3" id="KW-0121">Carboxypeptidase</keyword>
<keyword evidence="9" id="KW-0573">Peptidoglycan synthesis</keyword>
<comment type="similarity">
    <text evidence="1">In the C-terminal section; belongs to the transpeptidase family.</text>
</comment>
<name>A0A0R2DSZ0_9LACO</name>
<keyword evidence="15" id="KW-0812">Transmembrane</keyword>
<keyword evidence="6" id="KW-0808">Transferase</keyword>
<evidence type="ECO:0000313" key="19">
    <source>
        <dbReference type="Proteomes" id="UP000050961"/>
    </source>
</evidence>
<dbReference type="InterPro" id="IPR050396">
    <property type="entry name" value="Glycosyltr_51/Transpeptidase"/>
</dbReference>
<evidence type="ECO:0000313" key="18">
    <source>
        <dbReference type="EMBL" id="KRN06203.1"/>
    </source>
</evidence>
<dbReference type="GO" id="GO:0008658">
    <property type="term" value="F:penicillin binding"/>
    <property type="evidence" value="ECO:0007669"/>
    <property type="project" value="InterPro"/>
</dbReference>
<protein>
    <submittedName>
        <fullName evidence="18">Multimodular transpeptidase-transglycosylase PBP 1A</fullName>
    </submittedName>
</protein>
<organism evidence="18 19">
    <name type="scientific">Liquorilactobacillus sucicola DSM 21376 = JCM 15457</name>
    <dbReference type="NCBI Taxonomy" id="1423806"/>
    <lineage>
        <taxon>Bacteria</taxon>
        <taxon>Bacillati</taxon>
        <taxon>Bacillota</taxon>
        <taxon>Bacilli</taxon>
        <taxon>Lactobacillales</taxon>
        <taxon>Lactobacillaceae</taxon>
        <taxon>Liquorilactobacillus</taxon>
    </lineage>
</organism>
<dbReference type="GO" id="GO:0009252">
    <property type="term" value="P:peptidoglycan biosynthetic process"/>
    <property type="evidence" value="ECO:0007669"/>
    <property type="project" value="UniProtKB-KW"/>
</dbReference>
<dbReference type="NCBIfam" id="TIGR02074">
    <property type="entry name" value="PBP_1a_fam"/>
    <property type="match status" value="1"/>
</dbReference>
<dbReference type="InterPro" id="IPR001460">
    <property type="entry name" value="PCN-bd_Tpept"/>
</dbReference>
<evidence type="ECO:0000256" key="7">
    <source>
        <dbReference type="ARBA" id="ARBA00022801"/>
    </source>
</evidence>
<evidence type="ECO:0000256" key="9">
    <source>
        <dbReference type="ARBA" id="ARBA00022984"/>
    </source>
</evidence>
<evidence type="ECO:0000256" key="15">
    <source>
        <dbReference type="SAM" id="Phobius"/>
    </source>
</evidence>
<accession>A0A0R2DSZ0</accession>
<dbReference type="PANTHER" id="PTHR32282:SF29">
    <property type="entry name" value="PENICILLIN-BINDING PROTEIN 1A"/>
    <property type="match status" value="1"/>
</dbReference>
<comment type="catalytic activity">
    <reaction evidence="12">
        <text>Preferential cleavage: (Ac)2-L-Lys-D-Ala-|-D-Ala. Also transpeptidation of peptidyl-alanyl moieties that are N-acyl substituents of D-alanine.</text>
        <dbReference type="EC" id="3.4.16.4"/>
    </reaction>
</comment>
<keyword evidence="11" id="KW-0961">Cell wall biogenesis/degradation</keyword>
<evidence type="ECO:0000256" key="14">
    <source>
        <dbReference type="SAM" id="MobiDB-lite"/>
    </source>
</evidence>
<dbReference type="PANTHER" id="PTHR32282">
    <property type="entry name" value="BINDING PROTEIN TRANSPEPTIDASE, PUTATIVE-RELATED"/>
    <property type="match status" value="1"/>
</dbReference>
<dbReference type="InterPro" id="IPR001264">
    <property type="entry name" value="Glyco_trans_51"/>
</dbReference>
<dbReference type="GO" id="GO:0009002">
    <property type="term" value="F:serine-type D-Ala-D-Ala carboxypeptidase activity"/>
    <property type="evidence" value="ECO:0007669"/>
    <property type="project" value="UniProtKB-EC"/>
</dbReference>
<keyword evidence="10" id="KW-0511">Multifunctional enzyme</keyword>
<evidence type="ECO:0000259" key="16">
    <source>
        <dbReference type="Pfam" id="PF00905"/>
    </source>
</evidence>
<evidence type="ECO:0000256" key="2">
    <source>
        <dbReference type="ARBA" id="ARBA00007739"/>
    </source>
</evidence>
<feature type="compositionally biased region" description="Polar residues" evidence="14">
    <location>
        <begin position="780"/>
        <end position="790"/>
    </location>
</feature>
<dbReference type="GO" id="GO:0030288">
    <property type="term" value="C:outer membrane-bounded periplasmic space"/>
    <property type="evidence" value="ECO:0007669"/>
    <property type="project" value="TreeGrafter"/>
</dbReference>
<comment type="similarity">
    <text evidence="2">In the N-terminal section; belongs to the glycosyltransferase 51 family.</text>
</comment>
<keyword evidence="5" id="KW-0328">Glycosyltransferase</keyword>
<dbReference type="GO" id="GO:0006508">
    <property type="term" value="P:proteolysis"/>
    <property type="evidence" value="ECO:0007669"/>
    <property type="project" value="UniProtKB-KW"/>
</dbReference>
<dbReference type="STRING" id="1423806.FD15_GL001399"/>
<evidence type="ECO:0000256" key="6">
    <source>
        <dbReference type="ARBA" id="ARBA00022679"/>
    </source>
</evidence>
<dbReference type="InterPro" id="IPR036950">
    <property type="entry name" value="PBP_transglycosylase"/>
</dbReference>
<feature type="compositionally biased region" description="Polar residues" evidence="14">
    <location>
        <begin position="1"/>
        <end position="16"/>
    </location>
</feature>
<feature type="region of interest" description="Disordered" evidence="14">
    <location>
        <begin position="678"/>
        <end position="790"/>
    </location>
</feature>
<evidence type="ECO:0000256" key="12">
    <source>
        <dbReference type="ARBA" id="ARBA00034000"/>
    </source>
</evidence>
<keyword evidence="19" id="KW-1185">Reference proteome</keyword>
<feature type="domain" description="Glycosyl transferase family 51" evidence="17">
    <location>
        <begin position="87"/>
        <end position="264"/>
    </location>
</feature>
<keyword evidence="15" id="KW-1133">Transmembrane helix</keyword>
<keyword evidence="4" id="KW-0645">Protease</keyword>
<evidence type="ECO:0000256" key="3">
    <source>
        <dbReference type="ARBA" id="ARBA00022645"/>
    </source>
</evidence>
<dbReference type="Proteomes" id="UP000050961">
    <property type="component" value="Unassembled WGS sequence"/>
</dbReference>
<feature type="compositionally biased region" description="Low complexity" evidence="14">
    <location>
        <begin position="686"/>
        <end position="779"/>
    </location>
</feature>
<dbReference type="AlphaFoldDB" id="A0A0R2DSZ0"/>
<evidence type="ECO:0000256" key="5">
    <source>
        <dbReference type="ARBA" id="ARBA00022676"/>
    </source>
</evidence>
<evidence type="ECO:0000256" key="13">
    <source>
        <dbReference type="ARBA" id="ARBA00049902"/>
    </source>
</evidence>
<dbReference type="InterPro" id="IPR023346">
    <property type="entry name" value="Lysozyme-like_dom_sf"/>
</dbReference>
<dbReference type="EMBL" id="AYZF01000013">
    <property type="protein sequence ID" value="KRN06203.1"/>
    <property type="molecule type" value="Genomic_DNA"/>
</dbReference>
<dbReference type="Pfam" id="PF00912">
    <property type="entry name" value="Transgly"/>
    <property type="match status" value="1"/>
</dbReference>
<keyword evidence="8" id="KW-0133">Cell shape</keyword>
<keyword evidence="15" id="KW-0472">Membrane</keyword>
<evidence type="ECO:0000256" key="4">
    <source>
        <dbReference type="ARBA" id="ARBA00022670"/>
    </source>
</evidence>
<dbReference type="RefSeq" id="WP_056967358.1">
    <property type="nucleotide sequence ID" value="NZ_AYZF01000013.1"/>
</dbReference>
<dbReference type="GO" id="GO:0071555">
    <property type="term" value="P:cell wall organization"/>
    <property type="evidence" value="ECO:0007669"/>
    <property type="project" value="UniProtKB-KW"/>
</dbReference>
<dbReference type="SUPFAM" id="SSF53955">
    <property type="entry name" value="Lysozyme-like"/>
    <property type="match status" value="1"/>
</dbReference>
<dbReference type="PATRIC" id="fig|1423806.3.peg.1419"/>
<dbReference type="InterPro" id="IPR012338">
    <property type="entry name" value="Beta-lactam/transpept-like"/>
</dbReference>
<evidence type="ECO:0000256" key="11">
    <source>
        <dbReference type="ARBA" id="ARBA00023316"/>
    </source>
</evidence>
<reference evidence="18 19" key="1">
    <citation type="journal article" date="2015" name="Genome Announc.">
        <title>Expanding the biotechnology potential of lactobacilli through comparative genomics of 213 strains and associated genera.</title>
        <authorList>
            <person name="Sun Z."/>
            <person name="Harris H.M."/>
            <person name="McCann A."/>
            <person name="Guo C."/>
            <person name="Argimon S."/>
            <person name="Zhang W."/>
            <person name="Yang X."/>
            <person name="Jeffery I.B."/>
            <person name="Cooney J.C."/>
            <person name="Kagawa T.F."/>
            <person name="Liu W."/>
            <person name="Song Y."/>
            <person name="Salvetti E."/>
            <person name="Wrobel A."/>
            <person name="Rasinkangas P."/>
            <person name="Parkhill J."/>
            <person name="Rea M.C."/>
            <person name="O'Sullivan O."/>
            <person name="Ritari J."/>
            <person name="Douillard F.P."/>
            <person name="Paul Ross R."/>
            <person name="Yang R."/>
            <person name="Briner A.E."/>
            <person name="Felis G.E."/>
            <person name="de Vos W.M."/>
            <person name="Barrangou R."/>
            <person name="Klaenhammer T.R."/>
            <person name="Caufield P.W."/>
            <person name="Cui Y."/>
            <person name="Zhang H."/>
            <person name="O'Toole P.W."/>
        </authorList>
    </citation>
    <scope>NUCLEOTIDE SEQUENCE [LARGE SCALE GENOMIC DNA]</scope>
    <source>
        <strain evidence="18 19">DSM 21376</strain>
    </source>
</reference>
<feature type="region of interest" description="Disordered" evidence="14">
    <location>
        <begin position="1"/>
        <end position="24"/>
    </location>
</feature>
<proteinExistence type="inferred from homology"/>
<gene>
    <name evidence="18" type="ORF">FD15_GL001399</name>
</gene>
<sequence>MSNQDPKYSRVAQNKKSAQKKRRPIKPEEGKFKKYFKRFIITLILFLEIAIAAGATAFFIYAKNAPALTDSKLSSAGSTIIYDANDKKITSLGTQNRQRVESQDVPQQLKDAIVSIEDRRFYKHHGVDPVRIIGAALSNIKSPSEGLQGGSTLDQQLIKLSFYSTKRSDQTFKRKAQEAWLALKLDNTYSKDQILNFYINKVFMGYGTFGMQTAAHYYYGKPLNKLSLGQTAMIAGIPNAPSDYNPYSNPQLAAQRRNEVLSAMVANKKISSAQAAQAENEDVKNGLVTTHQSQQTSQKAKIADAYIKEVINDAKKKGYDPYKDSLKIYTNIDMKTQEHLYDLANSNSAIAYPDDKLQVASTVVNPNNGKVVAMIGGRKTGDVTYGLNRAVQTDRTNGSTAKPLMDYGPAIEYLSWATYHHIKDTPYVYPGSNISLYDFDRSYKGSMTMRNAIIQSRNIPAIRALEAVGITKAQNFISKLGFNYSKTLEFQNGIGLPSSTLQNAAAYAAFANGGTYYKPSYINSIETNDGEIKNYSGSGKQVMQSSTAYMLTDMMKDVVTNSSGTGRFANISGLYQAGKTGTNSYPSDIASKFPNSADMDSWFNGYTKHYSISVWVGYDHPYEANNYLDTASSRIASYFYKYAMEDVSQGKTNTDWERPSNVLTKTVNGVRELYLAGSPESVAGDSSSSKKSSKSSSDSISSLMSSSSFFSDSSSEDSSSSEESSSSSSSSETSSSSSSSSEQPSSSEPSSSTSSTSSEEHSSSSNNPSSSNNQQTSDSGNNNGGNNNNQ</sequence>
<evidence type="ECO:0000259" key="17">
    <source>
        <dbReference type="Pfam" id="PF00912"/>
    </source>
</evidence>
<dbReference type="eggNOG" id="COG0744">
    <property type="taxonomic scope" value="Bacteria"/>
</dbReference>
<dbReference type="FunFam" id="1.10.3810.10:FF:000001">
    <property type="entry name" value="Penicillin-binding protein 1A"/>
    <property type="match status" value="1"/>
</dbReference>
<evidence type="ECO:0000256" key="10">
    <source>
        <dbReference type="ARBA" id="ARBA00023268"/>
    </source>
</evidence>
<dbReference type="GO" id="GO:0008955">
    <property type="term" value="F:peptidoglycan glycosyltransferase activity"/>
    <property type="evidence" value="ECO:0007669"/>
    <property type="project" value="UniProtKB-EC"/>
</dbReference>
<dbReference type="Pfam" id="PF00905">
    <property type="entry name" value="Transpeptidase"/>
    <property type="match status" value="1"/>
</dbReference>
<evidence type="ECO:0000256" key="8">
    <source>
        <dbReference type="ARBA" id="ARBA00022960"/>
    </source>
</evidence>
<comment type="caution">
    <text evidence="18">The sequence shown here is derived from an EMBL/GenBank/DDBJ whole genome shotgun (WGS) entry which is preliminary data.</text>
</comment>
<dbReference type="SUPFAM" id="SSF56601">
    <property type="entry name" value="beta-lactamase/transpeptidase-like"/>
    <property type="match status" value="1"/>
</dbReference>